<feature type="compositionally biased region" description="Low complexity" evidence="1">
    <location>
        <begin position="106"/>
        <end position="116"/>
    </location>
</feature>
<dbReference type="OrthoDB" id="2290531at2759"/>
<accession>A0A1X2H412</accession>
<evidence type="ECO:0000313" key="2">
    <source>
        <dbReference type="EMBL" id="ORY93149.1"/>
    </source>
</evidence>
<feature type="compositionally biased region" description="Basic and acidic residues" evidence="1">
    <location>
        <begin position="117"/>
        <end position="131"/>
    </location>
</feature>
<organism evidence="2 3">
    <name type="scientific">Syncephalastrum racemosum</name>
    <name type="common">Filamentous fungus</name>
    <dbReference type="NCBI Taxonomy" id="13706"/>
    <lineage>
        <taxon>Eukaryota</taxon>
        <taxon>Fungi</taxon>
        <taxon>Fungi incertae sedis</taxon>
        <taxon>Mucoromycota</taxon>
        <taxon>Mucoromycotina</taxon>
        <taxon>Mucoromycetes</taxon>
        <taxon>Mucorales</taxon>
        <taxon>Syncephalastraceae</taxon>
        <taxon>Syncephalastrum</taxon>
    </lineage>
</organism>
<reference evidence="2 3" key="1">
    <citation type="submission" date="2016-07" db="EMBL/GenBank/DDBJ databases">
        <title>Pervasive Adenine N6-methylation of Active Genes in Fungi.</title>
        <authorList>
            <consortium name="DOE Joint Genome Institute"/>
            <person name="Mondo S.J."/>
            <person name="Dannebaum R.O."/>
            <person name="Kuo R.C."/>
            <person name="Labutti K."/>
            <person name="Haridas S."/>
            <person name="Kuo A."/>
            <person name="Salamov A."/>
            <person name="Ahrendt S.R."/>
            <person name="Lipzen A."/>
            <person name="Sullivan W."/>
            <person name="Andreopoulos W.B."/>
            <person name="Clum A."/>
            <person name="Lindquist E."/>
            <person name="Daum C."/>
            <person name="Ramamoorthy G.K."/>
            <person name="Gryganskyi A."/>
            <person name="Culley D."/>
            <person name="Magnuson J.K."/>
            <person name="James T.Y."/>
            <person name="O'Malley M.A."/>
            <person name="Stajich J.E."/>
            <person name="Spatafora J.W."/>
            <person name="Visel A."/>
            <person name="Grigoriev I.V."/>
        </authorList>
    </citation>
    <scope>NUCLEOTIDE SEQUENCE [LARGE SCALE GENOMIC DNA]</scope>
    <source>
        <strain evidence="2 3">NRRL 2496</strain>
    </source>
</reference>
<dbReference type="EMBL" id="MCGN01000009">
    <property type="protein sequence ID" value="ORY93149.1"/>
    <property type="molecule type" value="Genomic_DNA"/>
</dbReference>
<feature type="compositionally biased region" description="Basic and acidic residues" evidence="1">
    <location>
        <begin position="1"/>
        <end position="14"/>
    </location>
</feature>
<sequence>MQPHRHFNELDHWRNTSQRPQPSLSADLKQTKPEKDKKNNGKNRSHSRIASHDSTRDLQNAYNTQTHSHHYHNNNPQNAFGIEASRGWLENAPVPSLSQSSEMKHATTTPSASSSSKTRDKAPLTDRSELPPEKRGLLIIIVY</sequence>
<dbReference type="AlphaFoldDB" id="A0A1X2H412"/>
<evidence type="ECO:0000313" key="3">
    <source>
        <dbReference type="Proteomes" id="UP000242180"/>
    </source>
</evidence>
<evidence type="ECO:0000256" key="1">
    <source>
        <dbReference type="SAM" id="MobiDB-lite"/>
    </source>
</evidence>
<dbReference type="Proteomes" id="UP000242180">
    <property type="component" value="Unassembled WGS sequence"/>
</dbReference>
<feature type="compositionally biased region" description="Basic and acidic residues" evidence="1">
    <location>
        <begin position="29"/>
        <end position="39"/>
    </location>
</feature>
<proteinExistence type="predicted"/>
<feature type="region of interest" description="Disordered" evidence="1">
    <location>
        <begin position="1"/>
        <end position="131"/>
    </location>
</feature>
<feature type="compositionally biased region" description="Polar residues" evidence="1">
    <location>
        <begin position="15"/>
        <end position="24"/>
    </location>
</feature>
<feature type="compositionally biased region" description="Polar residues" evidence="1">
    <location>
        <begin position="57"/>
        <end position="66"/>
    </location>
</feature>
<protein>
    <submittedName>
        <fullName evidence="2">Uncharacterized protein</fullName>
    </submittedName>
</protein>
<comment type="caution">
    <text evidence="2">The sequence shown here is derived from an EMBL/GenBank/DDBJ whole genome shotgun (WGS) entry which is preliminary data.</text>
</comment>
<dbReference type="InParanoid" id="A0A1X2H412"/>
<keyword evidence="3" id="KW-1185">Reference proteome</keyword>
<gene>
    <name evidence="2" type="ORF">BCR43DRAFT_366372</name>
</gene>
<name>A0A1X2H412_SYNRA</name>
<feature type="compositionally biased region" description="Basic residues" evidence="1">
    <location>
        <begin position="40"/>
        <end position="49"/>
    </location>
</feature>